<gene>
    <name evidence="2" type="ORF">A2Z11_03145</name>
</gene>
<dbReference type="AlphaFoldDB" id="A0A1G1WEU5"/>
<proteinExistence type="predicted"/>
<comment type="caution">
    <text evidence="2">The sequence shown here is derived from an EMBL/GenBank/DDBJ whole genome shotgun (WGS) entry which is preliminary data.</text>
</comment>
<organism evidence="2 3">
    <name type="scientific">Candidatus Woykebacteria bacterium RBG_16_43_9</name>
    <dbReference type="NCBI Taxonomy" id="1802596"/>
    <lineage>
        <taxon>Bacteria</taxon>
        <taxon>Candidatus Woykeibacteriota</taxon>
    </lineage>
</organism>
<keyword evidence="1" id="KW-0472">Membrane</keyword>
<dbReference type="Proteomes" id="UP000176389">
    <property type="component" value="Unassembled WGS sequence"/>
</dbReference>
<dbReference type="EMBL" id="MHCS01000031">
    <property type="protein sequence ID" value="OGY26164.1"/>
    <property type="molecule type" value="Genomic_DNA"/>
</dbReference>
<keyword evidence="1" id="KW-1133">Transmembrane helix</keyword>
<protein>
    <submittedName>
        <fullName evidence="2">Uncharacterized protein</fullName>
    </submittedName>
</protein>
<name>A0A1G1WEU5_9BACT</name>
<evidence type="ECO:0000313" key="3">
    <source>
        <dbReference type="Proteomes" id="UP000176389"/>
    </source>
</evidence>
<accession>A0A1G1WEU5</accession>
<keyword evidence="1" id="KW-0812">Transmembrane</keyword>
<evidence type="ECO:0000256" key="1">
    <source>
        <dbReference type="SAM" id="Phobius"/>
    </source>
</evidence>
<reference evidence="2 3" key="1">
    <citation type="journal article" date="2016" name="Nat. Commun.">
        <title>Thousands of microbial genomes shed light on interconnected biogeochemical processes in an aquifer system.</title>
        <authorList>
            <person name="Anantharaman K."/>
            <person name="Brown C.T."/>
            <person name="Hug L.A."/>
            <person name="Sharon I."/>
            <person name="Castelle C.J."/>
            <person name="Probst A.J."/>
            <person name="Thomas B.C."/>
            <person name="Singh A."/>
            <person name="Wilkins M.J."/>
            <person name="Karaoz U."/>
            <person name="Brodie E.L."/>
            <person name="Williams K.H."/>
            <person name="Hubbard S.S."/>
            <person name="Banfield J.F."/>
        </authorList>
    </citation>
    <scope>NUCLEOTIDE SEQUENCE [LARGE SCALE GENOMIC DNA]</scope>
</reference>
<feature type="transmembrane region" description="Helical" evidence="1">
    <location>
        <begin position="21"/>
        <end position="40"/>
    </location>
</feature>
<sequence>MKFQKLKTTLTQFFSIQNRKKLTAFGVVVVIIASVAVVLWQKENSLEEFSAGSISFKYPKEYEGQPVPKPKINQAKTLVKLKAEDPLSYIELAVEEGAIKGANVTKTNFLDFLEKNAGMSLPRVYKDYKELHSGRIKISGRDAAAISFSYTGADSKTKIYMKFFIIPFENDAYYLTIQSVDKSKFEKDASKIQPTMTLR</sequence>
<evidence type="ECO:0000313" key="2">
    <source>
        <dbReference type="EMBL" id="OGY26164.1"/>
    </source>
</evidence>